<gene>
    <name evidence="1" type="ORF">INT46_006927</name>
</gene>
<name>A0A8H7UQD6_9FUNG</name>
<accession>A0A8H7UQD6</accession>
<dbReference type="OrthoDB" id="2260360at2759"/>
<organism evidence="1 2">
    <name type="scientific">Mucor plumbeus</name>
    <dbReference type="NCBI Taxonomy" id="97098"/>
    <lineage>
        <taxon>Eukaryota</taxon>
        <taxon>Fungi</taxon>
        <taxon>Fungi incertae sedis</taxon>
        <taxon>Mucoromycota</taxon>
        <taxon>Mucoromycotina</taxon>
        <taxon>Mucoromycetes</taxon>
        <taxon>Mucorales</taxon>
        <taxon>Mucorineae</taxon>
        <taxon>Mucoraceae</taxon>
        <taxon>Mucor</taxon>
    </lineage>
</organism>
<evidence type="ECO:0000313" key="2">
    <source>
        <dbReference type="Proteomes" id="UP000650833"/>
    </source>
</evidence>
<dbReference type="Proteomes" id="UP000650833">
    <property type="component" value="Unassembled WGS sequence"/>
</dbReference>
<keyword evidence="2" id="KW-1185">Reference proteome</keyword>
<reference evidence="1" key="1">
    <citation type="submission" date="2020-12" db="EMBL/GenBank/DDBJ databases">
        <title>Metabolic potential, ecology and presence of endohyphal bacteria is reflected in genomic diversity of Mucoromycotina.</title>
        <authorList>
            <person name="Muszewska A."/>
            <person name="Okrasinska A."/>
            <person name="Steczkiewicz K."/>
            <person name="Drgas O."/>
            <person name="Orlowska M."/>
            <person name="Perlinska-Lenart U."/>
            <person name="Aleksandrzak-Piekarczyk T."/>
            <person name="Szatraj K."/>
            <person name="Zielenkiewicz U."/>
            <person name="Pilsyk S."/>
            <person name="Malc E."/>
            <person name="Mieczkowski P."/>
            <person name="Kruszewska J.S."/>
            <person name="Biernat P."/>
            <person name="Pawlowska J."/>
        </authorList>
    </citation>
    <scope>NUCLEOTIDE SEQUENCE</scope>
    <source>
        <strain evidence="1">CBS 226.32</strain>
    </source>
</reference>
<dbReference type="AlphaFoldDB" id="A0A8H7UQD6"/>
<sequence length="207" mass="23179">MGKSKIISLKIKEECPKPVYLRGNSSFSILIAISQFVGLNLPSSGPTSILSVLRNQYQKGVSITKRSTLQASFGRKTEKEYIEISFDKEESRKDALSTPFCIQGQGIEVDIATDLTGCGLYYIEIDNVHLLDNPLDESNVYNYLQESGTVESLHFIILVMATGSQAKLVLFGRGHLLLIIEDLQSFLTKIIQNYLFIQANTRYMSKI</sequence>
<proteinExistence type="predicted"/>
<protein>
    <submittedName>
        <fullName evidence="1">Uncharacterized protein</fullName>
    </submittedName>
</protein>
<comment type="caution">
    <text evidence="1">The sequence shown here is derived from an EMBL/GenBank/DDBJ whole genome shotgun (WGS) entry which is preliminary data.</text>
</comment>
<dbReference type="EMBL" id="JAEPRC010001015">
    <property type="protein sequence ID" value="KAG2190252.1"/>
    <property type="molecule type" value="Genomic_DNA"/>
</dbReference>
<evidence type="ECO:0000313" key="1">
    <source>
        <dbReference type="EMBL" id="KAG2190252.1"/>
    </source>
</evidence>